<feature type="domain" description="Reverse transcriptase" evidence="1">
    <location>
        <begin position="125"/>
        <end position="192"/>
    </location>
</feature>
<evidence type="ECO:0000313" key="2">
    <source>
        <dbReference type="EMBL" id="EGE07017.1"/>
    </source>
</evidence>
<protein>
    <recommendedName>
        <fullName evidence="1">Reverse transcriptase domain-containing protein</fullName>
    </recommendedName>
</protein>
<proteinExistence type="predicted"/>
<dbReference type="InterPro" id="IPR000477">
    <property type="entry name" value="RT_dom"/>
</dbReference>
<dbReference type="eggNOG" id="KOG0017">
    <property type="taxonomic scope" value="Eukaryota"/>
</dbReference>
<reference evidence="3" key="1">
    <citation type="journal article" date="2012" name="MBio">
        <title>Comparative genome analysis of Trichophyton rubrum and related dermatophytes reveals candidate genes involved in infection.</title>
        <authorList>
            <person name="Martinez D.A."/>
            <person name="Oliver B.G."/>
            <person name="Graeser Y."/>
            <person name="Goldberg J.M."/>
            <person name="Li W."/>
            <person name="Martinez-Rossi N.M."/>
            <person name="Monod M."/>
            <person name="Shelest E."/>
            <person name="Barton R.C."/>
            <person name="Birch E."/>
            <person name="Brakhage A.A."/>
            <person name="Chen Z."/>
            <person name="Gurr S.J."/>
            <person name="Heiman D."/>
            <person name="Heitman J."/>
            <person name="Kosti I."/>
            <person name="Rossi A."/>
            <person name="Saif S."/>
            <person name="Samalova M."/>
            <person name="Saunders C.W."/>
            <person name="Shea T."/>
            <person name="Summerbell R.C."/>
            <person name="Xu J."/>
            <person name="Young S."/>
            <person name="Zeng Q."/>
            <person name="Birren B.W."/>
            <person name="Cuomo C.A."/>
            <person name="White T.C."/>
        </authorList>
    </citation>
    <scope>NUCLEOTIDE SEQUENCE [LARGE SCALE GENOMIC DNA]</scope>
    <source>
        <strain evidence="3">ATCC MYA-4606 / CBS 127.97</strain>
    </source>
</reference>
<dbReference type="CDD" id="cd01647">
    <property type="entry name" value="RT_LTR"/>
    <property type="match status" value="1"/>
</dbReference>
<dbReference type="InterPro" id="IPR043502">
    <property type="entry name" value="DNA/RNA_pol_sf"/>
</dbReference>
<dbReference type="InterPro" id="IPR032567">
    <property type="entry name" value="RTL1-rel"/>
</dbReference>
<sequence length="209" mass="23918">MQGLIARVQTPKGEVIINALVDSGAEANYISAEKAPYLLEAEYRINLELEKLPPFIPIYNLSQSELGALREYLEKVISKGWIRPSKSPAGAPILFIPKKDGGLRICVDYRGLNQITIKNRYPLLLISELLDRLLKAKFLVYLDDILIFLDILEDYKAYLIIVFERLASIHLYIKASKYKFEKTKISFLGYIISLLGIEIEEDRILIIKE</sequence>
<keyword evidence="3" id="KW-1185">Reference proteome</keyword>
<dbReference type="Proteomes" id="UP000009169">
    <property type="component" value="Unassembled WGS sequence"/>
</dbReference>
<dbReference type="Gene3D" id="3.30.70.270">
    <property type="match status" value="1"/>
</dbReference>
<name>F2PYL0_TRIEC</name>
<dbReference type="PANTHER" id="PTHR15503:SF22">
    <property type="entry name" value="TRANSPOSON TY3-I GAG POLYPROTEIN"/>
    <property type="match status" value="1"/>
</dbReference>
<accession>F2PYL0</accession>
<dbReference type="InterPro" id="IPR043128">
    <property type="entry name" value="Rev_trsase/Diguanyl_cyclase"/>
</dbReference>
<gene>
    <name evidence="2" type="ORF">TEQG_08741</name>
</gene>
<evidence type="ECO:0000313" key="3">
    <source>
        <dbReference type="Proteomes" id="UP000009169"/>
    </source>
</evidence>
<dbReference type="EMBL" id="DS995754">
    <property type="protein sequence ID" value="EGE07017.1"/>
    <property type="molecule type" value="Genomic_DNA"/>
</dbReference>
<dbReference type="Gene3D" id="3.10.10.10">
    <property type="entry name" value="HIV Type 1 Reverse Transcriptase, subunit A, domain 1"/>
    <property type="match status" value="1"/>
</dbReference>
<dbReference type="Pfam" id="PF00078">
    <property type="entry name" value="RVT_1"/>
    <property type="match status" value="1"/>
</dbReference>
<dbReference type="AlphaFoldDB" id="F2PYL0"/>
<dbReference type="VEuPathDB" id="FungiDB:TEQG_08741"/>
<dbReference type="HOGENOM" id="CLU_1316238_0_0_1"/>
<evidence type="ECO:0000259" key="1">
    <source>
        <dbReference type="Pfam" id="PF00078"/>
    </source>
</evidence>
<dbReference type="PANTHER" id="PTHR15503">
    <property type="entry name" value="LDOC1 RELATED"/>
    <property type="match status" value="1"/>
</dbReference>
<organism evidence="2 3">
    <name type="scientific">Trichophyton equinum (strain ATCC MYA-4606 / CBS 127.97)</name>
    <name type="common">Horse ringworm fungus</name>
    <dbReference type="NCBI Taxonomy" id="559882"/>
    <lineage>
        <taxon>Eukaryota</taxon>
        <taxon>Fungi</taxon>
        <taxon>Dikarya</taxon>
        <taxon>Ascomycota</taxon>
        <taxon>Pezizomycotina</taxon>
        <taxon>Eurotiomycetes</taxon>
        <taxon>Eurotiomycetidae</taxon>
        <taxon>Onygenales</taxon>
        <taxon>Arthrodermataceae</taxon>
        <taxon>Trichophyton</taxon>
    </lineage>
</organism>
<dbReference type="SUPFAM" id="SSF56672">
    <property type="entry name" value="DNA/RNA polymerases"/>
    <property type="match status" value="1"/>
</dbReference>